<dbReference type="RefSeq" id="XP_018329405.1">
    <property type="nucleotide sequence ID" value="XM_018473903.2"/>
</dbReference>
<dbReference type="STRING" id="224129.A0A1W4XAQ1"/>
<feature type="transmembrane region" description="Helical" evidence="5">
    <location>
        <begin position="53"/>
        <end position="74"/>
    </location>
</feature>
<evidence type="ECO:0000313" key="7">
    <source>
        <dbReference type="Proteomes" id="UP000192223"/>
    </source>
</evidence>
<organism evidence="7 8">
    <name type="scientific">Agrilus planipennis</name>
    <name type="common">Emerald ash borer</name>
    <name type="synonym">Agrilus marcopoli</name>
    <dbReference type="NCBI Taxonomy" id="224129"/>
    <lineage>
        <taxon>Eukaryota</taxon>
        <taxon>Metazoa</taxon>
        <taxon>Ecdysozoa</taxon>
        <taxon>Arthropoda</taxon>
        <taxon>Hexapoda</taxon>
        <taxon>Insecta</taxon>
        <taxon>Pterygota</taxon>
        <taxon>Neoptera</taxon>
        <taxon>Endopterygota</taxon>
        <taxon>Coleoptera</taxon>
        <taxon>Polyphaga</taxon>
        <taxon>Elateriformia</taxon>
        <taxon>Buprestoidea</taxon>
        <taxon>Buprestidae</taxon>
        <taxon>Agrilinae</taxon>
        <taxon>Agrilus</taxon>
    </lineage>
</organism>
<dbReference type="PANTHER" id="PTHR46346:SF1">
    <property type="entry name" value="PHOSPHATIDYLINOSITOL N-ACETYLGLUCOSAMINYLTRANSFERASE SUBUNIT P"/>
    <property type="match status" value="1"/>
</dbReference>
<gene>
    <name evidence="8 9" type="primary">LOC108739831</name>
</gene>
<keyword evidence="3 5" id="KW-1133">Transmembrane helix</keyword>
<evidence type="ECO:0000256" key="4">
    <source>
        <dbReference type="ARBA" id="ARBA00023136"/>
    </source>
</evidence>
<name>A0A1W4XAQ1_AGRPL</name>
<evidence type="ECO:0000256" key="2">
    <source>
        <dbReference type="ARBA" id="ARBA00022692"/>
    </source>
</evidence>
<dbReference type="GeneID" id="108739831"/>
<evidence type="ECO:0000313" key="8">
    <source>
        <dbReference type="RefSeq" id="XP_018329405.1"/>
    </source>
</evidence>
<feature type="transmembrane region" description="Helical" evidence="5">
    <location>
        <begin position="12"/>
        <end position="33"/>
    </location>
</feature>
<reference evidence="8 9" key="1">
    <citation type="submission" date="2025-04" db="UniProtKB">
        <authorList>
            <consortium name="RefSeq"/>
        </authorList>
    </citation>
    <scope>IDENTIFICATION</scope>
    <source>
        <tissue evidence="8 9">Entire body</tissue>
    </source>
</reference>
<evidence type="ECO:0000256" key="1">
    <source>
        <dbReference type="ARBA" id="ARBA00004141"/>
    </source>
</evidence>
<dbReference type="RefSeq" id="XP_025831492.1">
    <property type="nucleotide sequence ID" value="XM_025975707.1"/>
</dbReference>
<dbReference type="InterPro" id="IPR013717">
    <property type="entry name" value="PIG-P"/>
</dbReference>
<dbReference type="GO" id="GO:0005783">
    <property type="term" value="C:endoplasmic reticulum"/>
    <property type="evidence" value="ECO:0007669"/>
    <property type="project" value="TreeGrafter"/>
</dbReference>
<dbReference type="Proteomes" id="UP000192223">
    <property type="component" value="Unplaced"/>
</dbReference>
<dbReference type="GO" id="GO:0006506">
    <property type="term" value="P:GPI anchor biosynthetic process"/>
    <property type="evidence" value="ECO:0007669"/>
    <property type="project" value="TreeGrafter"/>
</dbReference>
<keyword evidence="7" id="KW-1185">Reference proteome</keyword>
<evidence type="ECO:0000256" key="5">
    <source>
        <dbReference type="SAM" id="Phobius"/>
    </source>
</evidence>
<dbReference type="AlphaFoldDB" id="A0A1W4XAQ1"/>
<dbReference type="PANTHER" id="PTHR46346">
    <property type="entry name" value="PHOSPHATIDYLINOSITOL N-ACETYLGLUCOSAMINYLTRANSFERASE SUBUNIT P"/>
    <property type="match status" value="1"/>
</dbReference>
<keyword evidence="2 5" id="KW-0812">Transmembrane</keyword>
<evidence type="ECO:0000313" key="9">
    <source>
        <dbReference type="RefSeq" id="XP_025831492.1"/>
    </source>
</evidence>
<proteinExistence type="predicted"/>
<comment type="subcellular location">
    <subcellularLocation>
        <location evidence="1">Membrane</location>
        <topology evidence="1">Multi-pass membrane protein</topology>
    </subcellularLocation>
</comment>
<protein>
    <submittedName>
        <fullName evidence="8 9">Phosphatidylinositol N-acetylglucosaminyltransferase subunit P-like isoform X1</fullName>
    </submittedName>
</protein>
<dbReference type="Pfam" id="PF08510">
    <property type="entry name" value="PIG-P"/>
    <property type="match status" value="1"/>
</dbReference>
<keyword evidence="4 5" id="KW-0472">Membrane</keyword>
<feature type="domain" description="PIG-P" evidence="6">
    <location>
        <begin position="12"/>
        <end position="110"/>
    </location>
</feature>
<dbReference type="GO" id="GO:0016020">
    <property type="term" value="C:membrane"/>
    <property type="evidence" value="ECO:0007669"/>
    <property type="project" value="UniProtKB-SubCell"/>
</dbReference>
<evidence type="ECO:0000256" key="3">
    <source>
        <dbReference type="ARBA" id="ARBA00022989"/>
    </source>
</evidence>
<dbReference type="OrthoDB" id="690928at2759"/>
<sequence>MPEHTPAPTPNRAVYGFAMYLSFKLLFILYLLWAVLPESLFHYIGITCLPQRYWAIAVPIFFLTVVAAFGFVIYPCLNLCMTPNIDDVVTVHEKKFKECTKNASFEEFLINNDKDACHICCKDPKGCKRAKFFEMQEVNNSISISPVKYLTIGTYKM</sequence>
<dbReference type="InterPro" id="IPR052263">
    <property type="entry name" value="GPI_Anchor_Biosynth"/>
</dbReference>
<accession>A0A1W4XAQ1</accession>
<evidence type="ECO:0000259" key="6">
    <source>
        <dbReference type="Pfam" id="PF08510"/>
    </source>
</evidence>